<dbReference type="GO" id="GO:0000049">
    <property type="term" value="F:tRNA binding"/>
    <property type="evidence" value="ECO:0007669"/>
    <property type="project" value="InterPro"/>
</dbReference>
<dbReference type="EMBL" id="LGGX01000025">
    <property type="protein sequence ID" value="KUK86230.1"/>
    <property type="molecule type" value="Genomic_DNA"/>
</dbReference>
<dbReference type="InterPro" id="IPR008925">
    <property type="entry name" value="aa_tRNA-synth_I_cd-bd_sf"/>
</dbReference>
<dbReference type="InterPro" id="IPR045462">
    <property type="entry name" value="aa-tRNA-synth_I_cd-bd"/>
</dbReference>
<dbReference type="AlphaFoldDB" id="A0A124G031"/>
<dbReference type="CDD" id="cd00808">
    <property type="entry name" value="GluRS_core"/>
    <property type="match status" value="1"/>
</dbReference>
<evidence type="ECO:0000256" key="6">
    <source>
        <dbReference type="ARBA" id="ARBA00022741"/>
    </source>
</evidence>
<sequence>MTVRVRIAPSPTGYLHVGTARTALYNYLFAKKNNGKFILRIEDTDVERSSKEMTDIIIESLKWLKLEYDEGPFFQSDYFSHYIDHIPQLEKTGGIYRCFCTPEELEERKKKVIEQKKAWKYDRKCLNLSKEEIEKNLNEKKPYVWRVFIPEGKTYFDDLIHGRIERDNSEIEDFIIVRSDKTPVYNFAVVVDDYRMGVTHVIRGDDHISNTFKQLHIYRLFGVEPPKFAHLPLILDEKKAKLSKRSGTVSVLAFRDMGVLPEAFVNFIALIGWSPKDNREILSIDEMIQLFSFENVAKKGGVFDYKKLEWMNSKYITKTDDEKLYELLKPFYKESGIDIENFEKEKILKIIFSVKEKARYLKEFPYLTEFFFKEISDYDKKGVEKFFTPDRLSHLKVLVKELENVEKFTSENVEKLYKDYVEKNGIKGADVIHPTRLALSGRTEGPSLFLMMEIFGKEETLKRLTKVL</sequence>
<keyword evidence="9 10" id="KW-0030">Aminoacyl-tRNA synthetase</keyword>
<accession>A0A124G031</accession>
<evidence type="ECO:0000256" key="1">
    <source>
        <dbReference type="ARBA" id="ARBA00004496"/>
    </source>
</evidence>
<dbReference type="GO" id="GO:0008270">
    <property type="term" value="F:zinc ion binding"/>
    <property type="evidence" value="ECO:0007669"/>
    <property type="project" value="InterPro"/>
</dbReference>
<dbReference type="SUPFAM" id="SSF52374">
    <property type="entry name" value="Nucleotidylyl transferase"/>
    <property type="match status" value="1"/>
</dbReference>
<name>A0A124G031_UNCT6</name>
<evidence type="ECO:0000256" key="2">
    <source>
        <dbReference type="ARBA" id="ARBA00007894"/>
    </source>
</evidence>
<dbReference type="InterPro" id="IPR049940">
    <property type="entry name" value="GluQ/Sye"/>
</dbReference>
<keyword evidence="4 10" id="KW-0963">Cytoplasm</keyword>
<evidence type="ECO:0000256" key="8">
    <source>
        <dbReference type="ARBA" id="ARBA00022917"/>
    </source>
</evidence>
<keyword evidence="6 10" id="KW-0547">Nucleotide-binding</keyword>
<dbReference type="NCBIfam" id="TIGR00464">
    <property type="entry name" value="gltX_bact"/>
    <property type="match status" value="1"/>
</dbReference>
<dbReference type="PRINTS" id="PR00987">
    <property type="entry name" value="TRNASYNTHGLU"/>
</dbReference>
<comment type="caution">
    <text evidence="10">Lacks conserved residue(s) required for the propagation of feature annotation.</text>
</comment>
<gene>
    <name evidence="10" type="primary">gltX</name>
    <name evidence="13" type="ORF">XE03_1661</name>
</gene>
<comment type="subunit">
    <text evidence="3 10">Monomer.</text>
</comment>
<dbReference type="SUPFAM" id="SSF48163">
    <property type="entry name" value="An anticodon-binding domain of class I aminoacyl-tRNA synthetases"/>
    <property type="match status" value="1"/>
</dbReference>
<dbReference type="PANTHER" id="PTHR43311:SF2">
    <property type="entry name" value="GLUTAMATE--TRNA LIGASE, MITOCHONDRIAL-RELATED"/>
    <property type="match status" value="1"/>
</dbReference>
<evidence type="ECO:0000259" key="11">
    <source>
        <dbReference type="Pfam" id="PF00749"/>
    </source>
</evidence>
<evidence type="ECO:0000256" key="3">
    <source>
        <dbReference type="ARBA" id="ARBA00011245"/>
    </source>
</evidence>
<dbReference type="InterPro" id="IPR014729">
    <property type="entry name" value="Rossmann-like_a/b/a_fold"/>
</dbReference>
<comment type="caution">
    <text evidence="13">The sequence shown here is derived from an EMBL/GenBank/DDBJ whole genome shotgun (WGS) entry which is preliminary data.</text>
</comment>
<dbReference type="InterPro" id="IPR020751">
    <property type="entry name" value="aa-tRNA-synth_I_codon-bd_sub2"/>
</dbReference>
<comment type="similarity">
    <text evidence="2 10">Belongs to the class-I aminoacyl-tRNA synthetase family. Glutamate--tRNA ligase type 1 subfamily.</text>
</comment>
<dbReference type="Proteomes" id="UP000053467">
    <property type="component" value="Unassembled WGS sequence"/>
</dbReference>
<dbReference type="FunFam" id="3.40.50.620:FF:000007">
    <property type="entry name" value="Glutamate--tRNA ligase"/>
    <property type="match status" value="1"/>
</dbReference>
<dbReference type="GO" id="GO:0005524">
    <property type="term" value="F:ATP binding"/>
    <property type="evidence" value="ECO:0007669"/>
    <property type="project" value="UniProtKB-UniRule"/>
</dbReference>
<evidence type="ECO:0000313" key="13">
    <source>
        <dbReference type="EMBL" id="KUK86230.1"/>
    </source>
</evidence>
<evidence type="ECO:0000256" key="9">
    <source>
        <dbReference type="ARBA" id="ARBA00023146"/>
    </source>
</evidence>
<dbReference type="GO" id="GO:0004818">
    <property type="term" value="F:glutamate-tRNA ligase activity"/>
    <property type="evidence" value="ECO:0007669"/>
    <property type="project" value="UniProtKB-UniRule"/>
</dbReference>
<keyword evidence="8 10" id="KW-0648">Protein biosynthesis</keyword>
<dbReference type="InterPro" id="IPR020058">
    <property type="entry name" value="Glu/Gln-tRNA-synth_Ib_cat-dom"/>
</dbReference>
<dbReference type="InterPro" id="IPR001412">
    <property type="entry name" value="aa-tRNA-synth_I_CS"/>
</dbReference>
<feature type="domain" description="Aminoacyl-tRNA synthetase class I anticodon-binding" evidence="12">
    <location>
        <begin position="323"/>
        <end position="467"/>
    </location>
</feature>
<dbReference type="PROSITE" id="PS00178">
    <property type="entry name" value="AA_TRNA_LIGASE_I"/>
    <property type="match status" value="1"/>
</dbReference>
<dbReference type="GO" id="GO:0005829">
    <property type="term" value="C:cytosol"/>
    <property type="evidence" value="ECO:0007669"/>
    <property type="project" value="TreeGrafter"/>
</dbReference>
<dbReference type="InterPro" id="IPR020752">
    <property type="entry name" value="Glu-tRNA-synth_I_codon-bd_sub1"/>
</dbReference>
<dbReference type="HAMAP" id="MF_00022">
    <property type="entry name" value="Glu_tRNA_synth_type1"/>
    <property type="match status" value="1"/>
</dbReference>
<evidence type="ECO:0000256" key="5">
    <source>
        <dbReference type="ARBA" id="ARBA00022598"/>
    </source>
</evidence>
<evidence type="ECO:0000256" key="10">
    <source>
        <dbReference type="HAMAP-Rule" id="MF_00022"/>
    </source>
</evidence>
<feature type="short sequence motif" description="'HIGH' region" evidence="10">
    <location>
        <begin position="9"/>
        <end position="19"/>
    </location>
</feature>
<comment type="catalytic activity">
    <reaction evidence="10">
        <text>tRNA(Glu) + L-glutamate + ATP = L-glutamyl-tRNA(Glu) + AMP + diphosphate</text>
        <dbReference type="Rhea" id="RHEA:23540"/>
        <dbReference type="Rhea" id="RHEA-COMP:9663"/>
        <dbReference type="Rhea" id="RHEA-COMP:9680"/>
        <dbReference type="ChEBI" id="CHEBI:29985"/>
        <dbReference type="ChEBI" id="CHEBI:30616"/>
        <dbReference type="ChEBI" id="CHEBI:33019"/>
        <dbReference type="ChEBI" id="CHEBI:78442"/>
        <dbReference type="ChEBI" id="CHEBI:78520"/>
        <dbReference type="ChEBI" id="CHEBI:456215"/>
        <dbReference type="EC" id="6.1.1.17"/>
    </reaction>
</comment>
<evidence type="ECO:0000313" key="14">
    <source>
        <dbReference type="Proteomes" id="UP000053467"/>
    </source>
</evidence>
<feature type="binding site" evidence="10">
    <location>
        <position position="244"/>
    </location>
    <ligand>
        <name>ATP</name>
        <dbReference type="ChEBI" id="CHEBI:30616"/>
    </ligand>
</feature>
<dbReference type="Pfam" id="PF19269">
    <property type="entry name" value="Anticodon_2"/>
    <property type="match status" value="1"/>
</dbReference>
<comment type="subcellular location">
    <subcellularLocation>
        <location evidence="1 10">Cytoplasm</location>
    </subcellularLocation>
</comment>
<reference evidence="14" key="1">
    <citation type="journal article" date="2015" name="MBio">
        <title>Genome-Resolved Metagenomic Analysis Reveals Roles for Candidate Phyla and Other Microbial Community Members in Biogeochemical Transformations in Oil Reservoirs.</title>
        <authorList>
            <person name="Hu P."/>
            <person name="Tom L."/>
            <person name="Singh A."/>
            <person name="Thomas B.C."/>
            <person name="Baker B.J."/>
            <person name="Piceno Y.M."/>
            <person name="Andersen G.L."/>
            <person name="Banfield J.F."/>
        </authorList>
    </citation>
    <scope>NUCLEOTIDE SEQUENCE [LARGE SCALE GENOMIC DNA]</scope>
</reference>
<dbReference type="Pfam" id="PF00749">
    <property type="entry name" value="tRNA-synt_1c"/>
    <property type="match status" value="1"/>
</dbReference>
<dbReference type="EC" id="6.1.1.17" evidence="10"/>
<organism evidence="13 14">
    <name type="scientific">candidate division TA06 bacterium 34_109</name>
    <dbReference type="NCBI Taxonomy" id="1635277"/>
    <lineage>
        <taxon>Bacteria</taxon>
        <taxon>Bacteria division TA06</taxon>
    </lineage>
</organism>
<dbReference type="InterPro" id="IPR000924">
    <property type="entry name" value="Glu/Gln-tRNA-synth"/>
</dbReference>
<comment type="function">
    <text evidence="10">Catalyzes the attachment of glutamate to tRNA(Glu) in a two-step reaction: glutamate is first activated by ATP to form Glu-AMP and then transferred to the acceptor end of tRNA(Glu).</text>
</comment>
<evidence type="ECO:0000256" key="7">
    <source>
        <dbReference type="ARBA" id="ARBA00022840"/>
    </source>
</evidence>
<dbReference type="Gene3D" id="1.10.10.350">
    <property type="match status" value="1"/>
</dbReference>
<protein>
    <recommendedName>
        <fullName evidence="10">Glutamate--tRNA ligase</fullName>
        <ecNumber evidence="10">6.1.1.17</ecNumber>
    </recommendedName>
    <alternativeName>
        <fullName evidence="10">Glutamyl-tRNA synthetase</fullName>
        <shortName evidence="10">GluRS</shortName>
    </alternativeName>
</protein>
<dbReference type="Gene3D" id="3.40.50.620">
    <property type="entry name" value="HUPs"/>
    <property type="match status" value="1"/>
</dbReference>
<evidence type="ECO:0000259" key="12">
    <source>
        <dbReference type="Pfam" id="PF19269"/>
    </source>
</evidence>
<dbReference type="InterPro" id="IPR033910">
    <property type="entry name" value="GluRS_core"/>
</dbReference>
<evidence type="ECO:0000256" key="4">
    <source>
        <dbReference type="ARBA" id="ARBA00022490"/>
    </source>
</evidence>
<proteinExistence type="inferred from homology"/>
<keyword evidence="7 10" id="KW-0067">ATP-binding</keyword>
<dbReference type="GO" id="GO:0006424">
    <property type="term" value="P:glutamyl-tRNA aminoacylation"/>
    <property type="evidence" value="ECO:0007669"/>
    <property type="project" value="UniProtKB-UniRule"/>
</dbReference>
<dbReference type="PATRIC" id="fig|1635277.3.peg.1095"/>
<dbReference type="InterPro" id="IPR004527">
    <property type="entry name" value="Glu-tRNA-ligase_bac/mito"/>
</dbReference>
<dbReference type="PANTHER" id="PTHR43311">
    <property type="entry name" value="GLUTAMATE--TRNA LIGASE"/>
    <property type="match status" value="1"/>
</dbReference>
<feature type="domain" description="Glutamyl/glutaminyl-tRNA synthetase class Ib catalytic" evidence="11">
    <location>
        <begin position="3"/>
        <end position="310"/>
    </location>
</feature>
<dbReference type="Gene3D" id="1.10.8.70">
    <property type="entry name" value="Glutamate-tRNA synthetase, class I, anticodon-binding domain 1"/>
    <property type="match status" value="1"/>
</dbReference>
<keyword evidence="5 10" id="KW-0436">Ligase</keyword>
<feature type="short sequence motif" description="'KMSKS' region" evidence="10">
    <location>
        <begin position="241"/>
        <end position="245"/>
    </location>
</feature>